<dbReference type="SUPFAM" id="SSF56801">
    <property type="entry name" value="Acetyl-CoA synthetase-like"/>
    <property type="match status" value="1"/>
</dbReference>
<dbReference type="InterPro" id="IPR000873">
    <property type="entry name" value="AMP-dep_synth/lig_dom"/>
</dbReference>
<dbReference type="AlphaFoldDB" id="A0A381T810"/>
<dbReference type="Gene3D" id="3.30.300.30">
    <property type="match status" value="1"/>
</dbReference>
<dbReference type="NCBIfam" id="NF002937">
    <property type="entry name" value="PRK03584.1"/>
    <property type="match status" value="1"/>
</dbReference>
<sequence>MSDILWSPDSSQSCEMQQFMKYVNDEHELNFDTYEQLYRWSINFGSDFWASIWKYTNIIHSDPYDEVVDDINRMPGAKWFSSSRLNFAENLLRYKDEKLAIQFKGEGQPVRSLTYKELYNEVEILASALRNAGLQEGDRVAGFLPNLPEAIIAMLATASIGAIWSASSPDFGIKGVLDRFSQIKPKFLFAANGYFYNGKPFDSLEKLRKILEDLPSVEKVILIPYTEDDFDTSKISHAFYYEDFVDRNNYNSLVFDQLPFNHPLYIMYSSGTTGLPKSIVHSAGGTLIQHLKELKLHVDLNRDDTIFYFTTCGWMMWNWLVSSLATGATVVLYDGSPLHPDSSAMWKLAQDLKITIFGTSAKFITASEAAGERPKQKFDLSKLRSILSTGSPLVEEGFDYVYRDVKDDVLLASISGGTDLISCFALGNPTLPVHRGELQCRGLGMAVESFDTNGQNQLNQKGELVCTHAFPSMPIYFWNDPDGEKYYNAYFSVFSNVWCHGDYITINEHGGVKIFGRSDATLNPGGVRIGTAEIYRVAENIDEIKDSLVVGQEWHDDERVILFVQLAENIELTDELISKLKSTIKKLCSPRHVPAIILPIDDIPYTINGKKVEIAVKKILKGEDVLNRDALANPESLDLYKNIPALKP</sequence>
<dbReference type="PANTHER" id="PTHR42921:SF1">
    <property type="entry name" value="ACETOACETYL-COA SYNTHETASE"/>
    <property type="match status" value="1"/>
</dbReference>
<dbReference type="InterPro" id="IPR042099">
    <property type="entry name" value="ANL_N_sf"/>
</dbReference>
<dbReference type="Pfam" id="PF00501">
    <property type="entry name" value="AMP-binding"/>
    <property type="match status" value="1"/>
</dbReference>
<dbReference type="InterPro" id="IPR020845">
    <property type="entry name" value="AMP-binding_CS"/>
</dbReference>
<dbReference type="GO" id="GO:0030729">
    <property type="term" value="F:acetoacetate-CoA ligase activity"/>
    <property type="evidence" value="ECO:0007669"/>
    <property type="project" value="InterPro"/>
</dbReference>
<dbReference type="GO" id="GO:0005524">
    <property type="term" value="F:ATP binding"/>
    <property type="evidence" value="ECO:0007669"/>
    <property type="project" value="UniProtKB-KW"/>
</dbReference>
<evidence type="ECO:0000256" key="1">
    <source>
        <dbReference type="ARBA" id="ARBA00006432"/>
    </source>
</evidence>
<evidence type="ECO:0008006" key="8">
    <source>
        <dbReference type="Google" id="ProtNLM"/>
    </source>
</evidence>
<dbReference type="InterPro" id="IPR032387">
    <property type="entry name" value="ACAS_N"/>
</dbReference>
<protein>
    <recommendedName>
        <fullName evidence="8">AMP-dependent synthetase/ligase domain-containing protein</fullName>
    </recommendedName>
</protein>
<evidence type="ECO:0000313" key="7">
    <source>
        <dbReference type="EMBL" id="SVA11728.1"/>
    </source>
</evidence>
<feature type="domain" description="Acetyl-coenzyme A synthetase N-terminal" evidence="6">
    <location>
        <begin position="34"/>
        <end position="90"/>
    </location>
</feature>
<comment type="similarity">
    <text evidence="1">Belongs to the ATP-dependent AMP-binding enzyme family.</text>
</comment>
<dbReference type="EMBL" id="UINC01004093">
    <property type="protein sequence ID" value="SVA11728.1"/>
    <property type="molecule type" value="Genomic_DNA"/>
</dbReference>
<keyword evidence="2" id="KW-0436">Ligase</keyword>
<dbReference type="InterPro" id="IPR005914">
    <property type="entry name" value="Acac_CoA_synth"/>
</dbReference>
<dbReference type="GO" id="GO:0006629">
    <property type="term" value="P:lipid metabolic process"/>
    <property type="evidence" value="ECO:0007669"/>
    <property type="project" value="InterPro"/>
</dbReference>
<accession>A0A381T810</accession>
<reference evidence="7" key="1">
    <citation type="submission" date="2018-05" db="EMBL/GenBank/DDBJ databases">
        <authorList>
            <person name="Lanie J.A."/>
            <person name="Ng W.-L."/>
            <person name="Kazmierczak K.M."/>
            <person name="Andrzejewski T.M."/>
            <person name="Davidsen T.M."/>
            <person name="Wayne K.J."/>
            <person name="Tettelin H."/>
            <person name="Glass J.I."/>
            <person name="Rusch D."/>
            <person name="Podicherti R."/>
            <person name="Tsui H.-C.T."/>
            <person name="Winkler M.E."/>
        </authorList>
    </citation>
    <scope>NUCLEOTIDE SEQUENCE</scope>
</reference>
<evidence type="ECO:0000259" key="5">
    <source>
        <dbReference type="Pfam" id="PF00501"/>
    </source>
</evidence>
<organism evidence="7">
    <name type="scientific">marine metagenome</name>
    <dbReference type="NCBI Taxonomy" id="408172"/>
    <lineage>
        <taxon>unclassified sequences</taxon>
        <taxon>metagenomes</taxon>
        <taxon>ecological metagenomes</taxon>
    </lineage>
</organism>
<proteinExistence type="inferred from homology"/>
<evidence type="ECO:0000256" key="4">
    <source>
        <dbReference type="ARBA" id="ARBA00022840"/>
    </source>
</evidence>
<keyword evidence="3" id="KW-0547">Nucleotide-binding</keyword>
<evidence type="ECO:0000256" key="2">
    <source>
        <dbReference type="ARBA" id="ARBA00022598"/>
    </source>
</evidence>
<name>A0A381T810_9ZZZZ</name>
<dbReference type="PANTHER" id="PTHR42921">
    <property type="entry name" value="ACETOACETYL-COA SYNTHETASE"/>
    <property type="match status" value="1"/>
</dbReference>
<gene>
    <name evidence="7" type="ORF">METZ01_LOCUS64582</name>
</gene>
<evidence type="ECO:0000259" key="6">
    <source>
        <dbReference type="Pfam" id="PF16177"/>
    </source>
</evidence>
<keyword evidence="4" id="KW-0067">ATP-binding</keyword>
<dbReference type="PROSITE" id="PS00455">
    <property type="entry name" value="AMP_BINDING"/>
    <property type="match status" value="1"/>
</dbReference>
<dbReference type="Pfam" id="PF16177">
    <property type="entry name" value="ACAS_N"/>
    <property type="match status" value="1"/>
</dbReference>
<dbReference type="CDD" id="cd05943">
    <property type="entry name" value="AACS"/>
    <property type="match status" value="1"/>
</dbReference>
<evidence type="ECO:0000256" key="3">
    <source>
        <dbReference type="ARBA" id="ARBA00022741"/>
    </source>
</evidence>
<feature type="domain" description="AMP-dependent synthetase/ligase" evidence="5">
    <location>
        <begin position="93"/>
        <end position="465"/>
    </location>
</feature>
<dbReference type="NCBIfam" id="TIGR01217">
    <property type="entry name" value="ac_ac_CoA_syn"/>
    <property type="match status" value="1"/>
</dbReference>
<dbReference type="InterPro" id="IPR045851">
    <property type="entry name" value="AMP-bd_C_sf"/>
</dbReference>
<dbReference type="Gene3D" id="3.40.50.12780">
    <property type="entry name" value="N-terminal domain of ligase-like"/>
    <property type="match status" value="1"/>
</dbReference>